<feature type="chain" id="PRO_5034107218" description="Beta-xylanase" evidence="7">
    <location>
        <begin position="21"/>
        <end position="341"/>
    </location>
</feature>
<keyword evidence="3 6" id="KW-0119">Carbohydrate metabolism</keyword>
<keyword evidence="5 6" id="KW-0624">Polysaccharide degradation</keyword>
<name>A0A8H3GJW1_9AGAM</name>
<comment type="caution">
    <text evidence="9">The sequence shown here is derived from an EMBL/GenBank/DDBJ whole genome shotgun (WGS) entry which is preliminary data.</text>
</comment>
<dbReference type="EMBL" id="CAJMWW010000214">
    <property type="protein sequence ID" value="CAE6457812.1"/>
    <property type="molecule type" value="Genomic_DNA"/>
</dbReference>
<evidence type="ECO:0000256" key="6">
    <source>
        <dbReference type="RuleBase" id="RU361174"/>
    </source>
</evidence>
<dbReference type="AlphaFoldDB" id="A0A8H3GJW1"/>
<evidence type="ECO:0000256" key="7">
    <source>
        <dbReference type="SAM" id="SignalP"/>
    </source>
</evidence>
<sequence>MNFSTATILAVLALTPLVLGLHGVKIMAKDGLNAQIKAKGKMYFGTCTDYSLFTNPANAAIIHSDFGQLTPENSAKWDATEPSRGKFEFGRFDTFVKFAESYHKLIRGHAFVWHSQLAPWVNTISDSGTLTSVIEHHITTIGTRYKGKIYAWDVVNEIFNEDGSLRSSVFSRVLGEKFVAIAFKAARAADPSAKLYINEYNLESNSRKRNALIDLVKREKEAGTPIDGIGSQTHLLAGQAGGVQAALTELANSGVHEVAITELDIAGASGNDYATVVKACLAVSKCVGVTVWGISDKDSWRSSTNPLLFDGNYHKKPAYDSVSSALAPRRRSRLARSQREY</sequence>
<organism evidence="9 10">
    <name type="scientific">Rhizoctonia solani</name>
    <dbReference type="NCBI Taxonomy" id="456999"/>
    <lineage>
        <taxon>Eukaryota</taxon>
        <taxon>Fungi</taxon>
        <taxon>Dikarya</taxon>
        <taxon>Basidiomycota</taxon>
        <taxon>Agaricomycotina</taxon>
        <taxon>Agaricomycetes</taxon>
        <taxon>Cantharellales</taxon>
        <taxon>Ceratobasidiaceae</taxon>
        <taxon>Rhizoctonia</taxon>
    </lineage>
</organism>
<reference evidence="9" key="1">
    <citation type="submission" date="2021-01" db="EMBL/GenBank/DDBJ databases">
        <authorList>
            <person name="Kaushik A."/>
        </authorList>
    </citation>
    <scope>NUCLEOTIDE SEQUENCE</scope>
    <source>
        <strain evidence="9">AG3-T5</strain>
    </source>
</reference>
<evidence type="ECO:0000313" key="10">
    <source>
        <dbReference type="Proteomes" id="UP000663841"/>
    </source>
</evidence>
<evidence type="ECO:0000256" key="2">
    <source>
        <dbReference type="ARBA" id="ARBA00022801"/>
    </source>
</evidence>
<gene>
    <name evidence="9" type="ORF">RDB_LOCUS143276</name>
</gene>
<feature type="domain" description="GH10" evidence="8">
    <location>
        <begin position="56"/>
        <end position="325"/>
    </location>
</feature>
<dbReference type="InterPro" id="IPR001000">
    <property type="entry name" value="GH10_dom"/>
</dbReference>
<evidence type="ECO:0000256" key="4">
    <source>
        <dbReference type="ARBA" id="ARBA00023295"/>
    </source>
</evidence>
<accession>A0A8H3GJW1</accession>
<evidence type="ECO:0000256" key="1">
    <source>
        <dbReference type="ARBA" id="ARBA00007495"/>
    </source>
</evidence>
<keyword evidence="7" id="KW-0732">Signal</keyword>
<dbReference type="Pfam" id="PF00331">
    <property type="entry name" value="Glyco_hydro_10"/>
    <property type="match status" value="1"/>
</dbReference>
<feature type="signal peptide" evidence="7">
    <location>
        <begin position="1"/>
        <end position="20"/>
    </location>
</feature>
<dbReference type="GO" id="GO:0031176">
    <property type="term" value="F:endo-1,4-beta-xylanase activity"/>
    <property type="evidence" value="ECO:0007669"/>
    <property type="project" value="UniProtKB-EC"/>
</dbReference>
<protein>
    <recommendedName>
        <fullName evidence="6">Beta-xylanase</fullName>
        <ecNumber evidence="6">3.2.1.8</ecNumber>
    </recommendedName>
</protein>
<evidence type="ECO:0000259" key="8">
    <source>
        <dbReference type="PROSITE" id="PS51760"/>
    </source>
</evidence>
<comment type="catalytic activity">
    <reaction evidence="6">
        <text>Endohydrolysis of (1-&gt;4)-beta-D-xylosidic linkages in xylans.</text>
        <dbReference type="EC" id="3.2.1.8"/>
    </reaction>
</comment>
<dbReference type="PANTHER" id="PTHR31490">
    <property type="entry name" value="GLYCOSYL HYDROLASE"/>
    <property type="match status" value="1"/>
</dbReference>
<dbReference type="SUPFAM" id="SSF51445">
    <property type="entry name" value="(Trans)glycosidases"/>
    <property type="match status" value="1"/>
</dbReference>
<dbReference type="Gene3D" id="3.20.20.80">
    <property type="entry name" value="Glycosidases"/>
    <property type="match status" value="1"/>
</dbReference>
<proteinExistence type="inferred from homology"/>
<dbReference type="Proteomes" id="UP000663841">
    <property type="component" value="Unassembled WGS sequence"/>
</dbReference>
<dbReference type="PROSITE" id="PS51760">
    <property type="entry name" value="GH10_2"/>
    <property type="match status" value="1"/>
</dbReference>
<dbReference type="InterPro" id="IPR017853">
    <property type="entry name" value="GH"/>
</dbReference>
<evidence type="ECO:0000313" key="9">
    <source>
        <dbReference type="EMBL" id="CAE6457812.1"/>
    </source>
</evidence>
<dbReference type="SMART" id="SM00633">
    <property type="entry name" value="Glyco_10"/>
    <property type="match status" value="1"/>
</dbReference>
<evidence type="ECO:0000256" key="5">
    <source>
        <dbReference type="ARBA" id="ARBA00023326"/>
    </source>
</evidence>
<dbReference type="PANTHER" id="PTHR31490:SF76">
    <property type="entry name" value="ENDO-1,4-BETA-XYLANASE C"/>
    <property type="match status" value="1"/>
</dbReference>
<keyword evidence="2 6" id="KW-0378">Hydrolase</keyword>
<comment type="similarity">
    <text evidence="1 6">Belongs to the glycosyl hydrolase 10 (cellulase F) family.</text>
</comment>
<dbReference type="InterPro" id="IPR044846">
    <property type="entry name" value="GH10"/>
</dbReference>
<dbReference type="GO" id="GO:0000272">
    <property type="term" value="P:polysaccharide catabolic process"/>
    <property type="evidence" value="ECO:0007669"/>
    <property type="project" value="UniProtKB-KW"/>
</dbReference>
<keyword evidence="4 6" id="KW-0326">Glycosidase</keyword>
<evidence type="ECO:0000256" key="3">
    <source>
        <dbReference type="ARBA" id="ARBA00023277"/>
    </source>
</evidence>
<dbReference type="EC" id="3.2.1.8" evidence="6"/>
<dbReference type="PRINTS" id="PR00134">
    <property type="entry name" value="GLHYDRLASE10"/>
</dbReference>